<name>A0A0L0BSG2_LUCCU</name>
<dbReference type="GO" id="GO:0046872">
    <property type="term" value="F:metal ion binding"/>
    <property type="evidence" value="ECO:0007669"/>
    <property type="project" value="UniProtKB-KW"/>
</dbReference>
<comment type="cofactor">
    <cofactor evidence="1">
        <name>a divalent metal cation</name>
        <dbReference type="ChEBI" id="CHEBI:60240"/>
    </cofactor>
</comment>
<evidence type="ECO:0000256" key="2">
    <source>
        <dbReference type="ARBA" id="ARBA00022723"/>
    </source>
</evidence>
<evidence type="ECO:0000313" key="4">
    <source>
        <dbReference type="EMBL" id="KNC22982.1"/>
    </source>
</evidence>
<dbReference type="InterPro" id="IPR027806">
    <property type="entry name" value="HARBI1_dom"/>
</dbReference>
<dbReference type="OrthoDB" id="8065482at2759"/>
<evidence type="ECO:0000259" key="3">
    <source>
        <dbReference type="Pfam" id="PF13359"/>
    </source>
</evidence>
<dbReference type="Pfam" id="PF13359">
    <property type="entry name" value="DDE_Tnp_4"/>
    <property type="match status" value="1"/>
</dbReference>
<evidence type="ECO:0000313" key="5">
    <source>
        <dbReference type="Proteomes" id="UP000037069"/>
    </source>
</evidence>
<gene>
    <name evidence="4" type="ORF">FF38_03592</name>
</gene>
<keyword evidence="2" id="KW-0479">Metal-binding</keyword>
<reference evidence="4 5" key="1">
    <citation type="journal article" date="2015" name="Nat. Commun.">
        <title>Lucilia cuprina genome unlocks parasitic fly biology to underpin future interventions.</title>
        <authorList>
            <person name="Anstead C.A."/>
            <person name="Korhonen P.K."/>
            <person name="Young N.D."/>
            <person name="Hall R.S."/>
            <person name="Jex A.R."/>
            <person name="Murali S.C."/>
            <person name="Hughes D.S."/>
            <person name="Lee S.F."/>
            <person name="Perry T."/>
            <person name="Stroehlein A.J."/>
            <person name="Ansell B.R."/>
            <person name="Breugelmans B."/>
            <person name="Hofmann A."/>
            <person name="Qu J."/>
            <person name="Dugan S."/>
            <person name="Lee S.L."/>
            <person name="Chao H."/>
            <person name="Dinh H."/>
            <person name="Han Y."/>
            <person name="Doddapaneni H.V."/>
            <person name="Worley K.C."/>
            <person name="Muzny D.M."/>
            <person name="Ioannidis P."/>
            <person name="Waterhouse R.M."/>
            <person name="Zdobnov E.M."/>
            <person name="James P.J."/>
            <person name="Bagnall N.H."/>
            <person name="Kotze A.C."/>
            <person name="Gibbs R.A."/>
            <person name="Richards S."/>
            <person name="Batterham P."/>
            <person name="Gasser R.B."/>
        </authorList>
    </citation>
    <scope>NUCLEOTIDE SEQUENCE [LARGE SCALE GENOMIC DNA]</scope>
    <source>
        <strain evidence="4 5">LS</strain>
        <tissue evidence="4">Full body</tissue>
    </source>
</reference>
<proteinExistence type="predicted"/>
<evidence type="ECO:0000256" key="1">
    <source>
        <dbReference type="ARBA" id="ARBA00001968"/>
    </source>
</evidence>
<protein>
    <recommendedName>
        <fullName evidence="3">DDE Tnp4 domain-containing protein</fullName>
    </recommendedName>
</protein>
<dbReference type="AlphaFoldDB" id="A0A0L0BSG2"/>
<organism evidence="4 5">
    <name type="scientific">Lucilia cuprina</name>
    <name type="common">Green bottle fly</name>
    <name type="synonym">Australian sheep blowfly</name>
    <dbReference type="NCBI Taxonomy" id="7375"/>
    <lineage>
        <taxon>Eukaryota</taxon>
        <taxon>Metazoa</taxon>
        <taxon>Ecdysozoa</taxon>
        <taxon>Arthropoda</taxon>
        <taxon>Hexapoda</taxon>
        <taxon>Insecta</taxon>
        <taxon>Pterygota</taxon>
        <taxon>Neoptera</taxon>
        <taxon>Endopterygota</taxon>
        <taxon>Diptera</taxon>
        <taxon>Brachycera</taxon>
        <taxon>Muscomorpha</taxon>
        <taxon>Oestroidea</taxon>
        <taxon>Calliphoridae</taxon>
        <taxon>Luciliinae</taxon>
        <taxon>Lucilia</taxon>
    </lineage>
</organism>
<feature type="domain" description="DDE Tnp4" evidence="3">
    <location>
        <begin position="8"/>
        <end position="80"/>
    </location>
</feature>
<dbReference type="EMBL" id="JRES01001427">
    <property type="protein sequence ID" value="KNC22982.1"/>
    <property type="molecule type" value="Genomic_DNA"/>
</dbReference>
<sequence length="95" mass="10802">MSLYSIRNSWLLADSAYAFAPYVLVPYKAPSCGSNHLTINLLHSSARNIVDWSFRCLQMCLLYTPSKVAKITKNCYAFHNICKHFSVPIIFSPLQ</sequence>
<accession>A0A0L0BSG2</accession>
<keyword evidence="5" id="KW-1185">Reference proteome</keyword>
<comment type="caution">
    <text evidence="4">The sequence shown here is derived from an EMBL/GenBank/DDBJ whole genome shotgun (WGS) entry which is preliminary data.</text>
</comment>
<dbReference type="Proteomes" id="UP000037069">
    <property type="component" value="Unassembled WGS sequence"/>
</dbReference>